<sequence>MGTVWAAAGLAAAFLLGAVPFGWIWSRVRYGVDIRSQGSANIGATNVARTHGWRAGLGVLALDAAKGALPPALALAWWPGRPAAAALAGLMPLLGHVFSPFLGFKGGKGVAAGVGALAALDWRVAAAAVAVFAVVTGATRLVSLGSGTGVLAAALGLGLLDPPPYLWGFGLPAAVVVLWAHRGNWARIRRGQEPRWGRGGGPAGSRRQ</sequence>
<evidence type="ECO:0000256" key="1">
    <source>
        <dbReference type="ARBA" id="ARBA00022475"/>
    </source>
</evidence>
<comment type="pathway">
    <text evidence="10">Lipid metabolism; phospholipid metabolism.</text>
</comment>
<reference evidence="11 12" key="1">
    <citation type="submission" date="2020-02" db="EMBL/GenBank/DDBJ databases">
        <authorList>
            <person name="Hogendoorn C."/>
        </authorList>
    </citation>
    <scope>NUCLEOTIDE SEQUENCE [LARGE SCALE GENOMIC DNA]</scope>
    <source>
        <strain evidence="11">R501</strain>
    </source>
</reference>
<feature type="transmembrane region" description="Helical" evidence="10">
    <location>
        <begin position="165"/>
        <end position="181"/>
    </location>
</feature>
<dbReference type="AlphaFoldDB" id="A0A6F8ZI54"/>
<dbReference type="GO" id="GO:0043772">
    <property type="term" value="F:acyl-phosphate glycerol-3-phosphate acyltransferase activity"/>
    <property type="evidence" value="ECO:0007669"/>
    <property type="project" value="UniProtKB-UniRule"/>
</dbReference>
<dbReference type="GO" id="GO:0008654">
    <property type="term" value="P:phospholipid biosynthetic process"/>
    <property type="evidence" value="ECO:0007669"/>
    <property type="project" value="UniProtKB-UniRule"/>
</dbReference>
<keyword evidence="5 10" id="KW-1133">Transmembrane helix</keyword>
<dbReference type="PANTHER" id="PTHR30309">
    <property type="entry name" value="INNER MEMBRANE PROTEIN YGIH"/>
    <property type="match status" value="1"/>
</dbReference>
<dbReference type="SMART" id="SM01207">
    <property type="entry name" value="G3P_acyltransf"/>
    <property type="match status" value="1"/>
</dbReference>
<keyword evidence="1 10" id="KW-1003">Cell membrane</keyword>
<evidence type="ECO:0000256" key="10">
    <source>
        <dbReference type="HAMAP-Rule" id="MF_01043"/>
    </source>
</evidence>
<accession>A0A6F8ZI54</accession>
<protein>
    <recommendedName>
        <fullName evidence="10">Glycerol-3-phosphate acyltransferase</fullName>
    </recommendedName>
    <alternativeName>
        <fullName evidence="10">Acyl-PO4 G3P acyltransferase</fullName>
    </alternativeName>
    <alternativeName>
        <fullName evidence="10">Acyl-phosphate--glycerol-3-phosphate acyltransferase</fullName>
    </alternativeName>
    <alternativeName>
        <fullName evidence="10">G3P acyltransferase</fullName>
        <shortName evidence="10">GPAT</shortName>
        <ecNumber evidence="10">2.3.1.275</ecNumber>
    </alternativeName>
    <alternativeName>
        <fullName evidence="10">Lysophosphatidic acid synthase</fullName>
        <shortName evidence="10">LPA synthase</shortName>
    </alternativeName>
</protein>
<keyword evidence="7 10" id="KW-0472">Membrane</keyword>
<dbReference type="GO" id="GO:0005886">
    <property type="term" value="C:plasma membrane"/>
    <property type="evidence" value="ECO:0007669"/>
    <property type="project" value="UniProtKB-SubCell"/>
</dbReference>
<keyword evidence="12" id="KW-1185">Reference proteome</keyword>
<dbReference type="Pfam" id="PF02660">
    <property type="entry name" value="G3P_acyltransf"/>
    <property type="match status" value="1"/>
</dbReference>
<evidence type="ECO:0000256" key="8">
    <source>
        <dbReference type="ARBA" id="ARBA00023209"/>
    </source>
</evidence>
<evidence type="ECO:0000256" key="7">
    <source>
        <dbReference type="ARBA" id="ARBA00023136"/>
    </source>
</evidence>
<feature type="transmembrane region" description="Helical" evidence="10">
    <location>
        <begin position="83"/>
        <end position="104"/>
    </location>
</feature>
<dbReference type="Proteomes" id="UP000503399">
    <property type="component" value="Chromosome"/>
</dbReference>
<dbReference type="HAMAP" id="MF_01043">
    <property type="entry name" value="PlsY"/>
    <property type="match status" value="1"/>
</dbReference>
<feature type="transmembrane region" description="Helical" evidence="10">
    <location>
        <begin position="6"/>
        <end position="25"/>
    </location>
</feature>
<evidence type="ECO:0000256" key="4">
    <source>
        <dbReference type="ARBA" id="ARBA00022692"/>
    </source>
</evidence>
<evidence type="ECO:0000313" key="12">
    <source>
        <dbReference type="Proteomes" id="UP000503399"/>
    </source>
</evidence>
<keyword evidence="2 10" id="KW-0444">Lipid biosynthesis</keyword>
<evidence type="ECO:0000256" key="3">
    <source>
        <dbReference type="ARBA" id="ARBA00022679"/>
    </source>
</evidence>
<proteinExistence type="inferred from homology"/>
<dbReference type="KEGG" id="hfv:R50_1767"/>
<evidence type="ECO:0000313" key="11">
    <source>
        <dbReference type="EMBL" id="CAB1129268.1"/>
    </source>
</evidence>
<comment type="subcellular location">
    <subcellularLocation>
        <location evidence="10">Cell membrane</location>
        <topology evidence="10">Multi-pass membrane protein</topology>
    </subcellularLocation>
</comment>
<keyword evidence="8 10" id="KW-0594">Phospholipid biosynthesis</keyword>
<keyword evidence="9 10" id="KW-1208">Phospholipid metabolism</keyword>
<gene>
    <name evidence="10 11" type="primary">plsY</name>
    <name evidence="11" type="ORF">R50_1767</name>
</gene>
<dbReference type="EC" id="2.3.1.275" evidence="10"/>
<evidence type="ECO:0000256" key="2">
    <source>
        <dbReference type="ARBA" id="ARBA00022516"/>
    </source>
</evidence>
<keyword evidence="4 10" id="KW-0812">Transmembrane</keyword>
<organism evidence="11 12">
    <name type="scientific">Candidatus Hydrogenisulfobacillus filiaventi</name>
    <dbReference type="NCBI Taxonomy" id="2707344"/>
    <lineage>
        <taxon>Bacteria</taxon>
        <taxon>Bacillati</taxon>
        <taxon>Bacillota</taxon>
        <taxon>Clostridia</taxon>
        <taxon>Eubacteriales</taxon>
        <taxon>Clostridiales Family XVII. Incertae Sedis</taxon>
        <taxon>Candidatus Hydrogenisulfobacillus</taxon>
    </lineage>
</organism>
<dbReference type="PANTHER" id="PTHR30309:SF0">
    <property type="entry name" value="GLYCEROL-3-PHOSPHATE ACYLTRANSFERASE-RELATED"/>
    <property type="match status" value="1"/>
</dbReference>
<evidence type="ECO:0000256" key="9">
    <source>
        <dbReference type="ARBA" id="ARBA00023264"/>
    </source>
</evidence>
<keyword evidence="3 10" id="KW-0808">Transferase</keyword>
<name>A0A6F8ZI54_9FIRM</name>
<dbReference type="NCBIfam" id="TIGR00023">
    <property type="entry name" value="glycerol-3-phosphate 1-O-acyltransferase PlsY"/>
    <property type="match status" value="1"/>
</dbReference>
<evidence type="ECO:0000256" key="6">
    <source>
        <dbReference type="ARBA" id="ARBA00023098"/>
    </source>
</evidence>
<comment type="caution">
    <text evidence="10">Lacks conserved residue(s) required for the propagation of feature annotation.</text>
</comment>
<dbReference type="UniPathway" id="UPA00085"/>
<keyword evidence="11" id="KW-0012">Acyltransferase</keyword>
<dbReference type="InterPro" id="IPR003811">
    <property type="entry name" value="G3P_acylTferase_PlsY"/>
</dbReference>
<dbReference type="EMBL" id="LR778114">
    <property type="protein sequence ID" value="CAB1129268.1"/>
    <property type="molecule type" value="Genomic_DNA"/>
</dbReference>
<comment type="function">
    <text evidence="10">Catalyzes the transfer of an acyl group from acyl-phosphate (acyl-PO(4)) to glycerol-3-phosphate (G3P) to form lysophosphatidic acid (LPA). This enzyme utilizes acyl-phosphate as fatty acyl donor, but not acyl-CoA or acyl-ACP.</text>
</comment>
<comment type="catalytic activity">
    <reaction evidence="10">
        <text>an acyl phosphate + sn-glycerol 3-phosphate = a 1-acyl-sn-glycero-3-phosphate + phosphate</text>
        <dbReference type="Rhea" id="RHEA:34075"/>
        <dbReference type="ChEBI" id="CHEBI:43474"/>
        <dbReference type="ChEBI" id="CHEBI:57597"/>
        <dbReference type="ChEBI" id="CHEBI:57970"/>
        <dbReference type="ChEBI" id="CHEBI:59918"/>
        <dbReference type="EC" id="2.3.1.275"/>
    </reaction>
</comment>
<comment type="similarity">
    <text evidence="10">Belongs to the PlsY family.</text>
</comment>
<evidence type="ECO:0000256" key="5">
    <source>
        <dbReference type="ARBA" id="ARBA00022989"/>
    </source>
</evidence>
<comment type="subunit">
    <text evidence="10">Probably interacts with PlsX.</text>
</comment>
<keyword evidence="6 10" id="KW-0443">Lipid metabolism</keyword>